<organism evidence="3 4">
    <name type="scientific">Daphnia sinensis</name>
    <dbReference type="NCBI Taxonomy" id="1820382"/>
    <lineage>
        <taxon>Eukaryota</taxon>
        <taxon>Metazoa</taxon>
        <taxon>Ecdysozoa</taxon>
        <taxon>Arthropoda</taxon>
        <taxon>Crustacea</taxon>
        <taxon>Branchiopoda</taxon>
        <taxon>Diplostraca</taxon>
        <taxon>Cladocera</taxon>
        <taxon>Anomopoda</taxon>
        <taxon>Daphniidae</taxon>
        <taxon>Daphnia</taxon>
        <taxon>Daphnia similis group</taxon>
    </lineage>
</organism>
<feature type="compositionally biased region" description="Pro residues" evidence="2">
    <location>
        <begin position="40"/>
        <end position="53"/>
    </location>
</feature>
<accession>A0AAD5KXY0</accession>
<protein>
    <recommendedName>
        <fullName evidence="5">Protein FAM89A</fullName>
    </recommendedName>
</protein>
<evidence type="ECO:0000256" key="2">
    <source>
        <dbReference type="SAM" id="MobiDB-lite"/>
    </source>
</evidence>
<dbReference type="Proteomes" id="UP000820818">
    <property type="component" value="Linkage Group LG10"/>
</dbReference>
<dbReference type="AlphaFoldDB" id="A0AAD5KXY0"/>
<feature type="compositionally biased region" description="Low complexity" evidence="2">
    <location>
        <begin position="145"/>
        <end position="160"/>
    </location>
</feature>
<dbReference type="PANTHER" id="PTHR46949">
    <property type="entry name" value="LEUCINE REPEAT ADAPTER PROTEIN 25"/>
    <property type="match status" value="1"/>
</dbReference>
<reference evidence="3 4" key="1">
    <citation type="submission" date="2022-05" db="EMBL/GenBank/DDBJ databases">
        <title>A multi-omics perspective on studying reproductive biology in Daphnia sinensis.</title>
        <authorList>
            <person name="Jia J."/>
        </authorList>
    </citation>
    <scope>NUCLEOTIDE SEQUENCE [LARGE SCALE GENOMIC DNA]</scope>
    <source>
        <strain evidence="3 4">WSL</strain>
    </source>
</reference>
<evidence type="ECO:0000313" key="4">
    <source>
        <dbReference type="Proteomes" id="UP000820818"/>
    </source>
</evidence>
<evidence type="ECO:0000256" key="1">
    <source>
        <dbReference type="ARBA" id="ARBA00038125"/>
    </source>
</evidence>
<feature type="compositionally biased region" description="Pro residues" evidence="2">
    <location>
        <begin position="1"/>
        <end position="10"/>
    </location>
</feature>
<name>A0AAD5KXY0_9CRUS</name>
<evidence type="ECO:0008006" key="5">
    <source>
        <dbReference type="Google" id="ProtNLM"/>
    </source>
</evidence>
<proteinExistence type="inferred from homology"/>
<feature type="compositionally biased region" description="Polar residues" evidence="2">
    <location>
        <begin position="15"/>
        <end position="32"/>
    </location>
</feature>
<gene>
    <name evidence="3" type="ORF">GHT06_022871</name>
</gene>
<dbReference type="PANTHER" id="PTHR46949:SF1">
    <property type="entry name" value="AT07979P2"/>
    <property type="match status" value="1"/>
</dbReference>
<evidence type="ECO:0000313" key="3">
    <source>
        <dbReference type="EMBL" id="KAI9552505.1"/>
    </source>
</evidence>
<dbReference type="EMBL" id="WJBH02000010">
    <property type="protein sequence ID" value="KAI9552505.1"/>
    <property type="molecule type" value="Genomic_DNA"/>
</dbReference>
<comment type="caution">
    <text evidence="3">The sequence shown here is derived from an EMBL/GenBank/DDBJ whole genome shotgun (WGS) entry which is preliminary data.</text>
</comment>
<sequence>MSLPGLPPVPKNLTPFLTNPPKQTPKPSNVNQAKAARPLPRTPPRDPPPPPPTTGSLGRKPSSLDTKLAILKKEMAGLRQIDMQLMNQLWSLQQSIQDLKCIMSTSDMSPQSAVDPWELNHHEQNNEDFCRSPHRLSAVNESEHISSSTSSISSGSGEKP</sequence>
<feature type="region of interest" description="Disordered" evidence="2">
    <location>
        <begin position="135"/>
        <end position="160"/>
    </location>
</feature>
<dbReference type="Pfam" id="PF14854">
    <property type="entry name" value="LURAP"/>
    <property type="match status" value="1"/>
</dbReference>
<dbReference type="InterPro" id="IPR039499">
    <property type="entry name" value="LURA1/LRA25"/>
</dbReference>
<comment type="similarity">
    <text evidence="1">Belongs to the FAM89 family.</text>
</comment>
<feature type="region of interest" description="Disordered" evidence="2">
    <location>
        <begin position="1"/>
        <end position="65"/>
    </location>
</feature>
<keyword evidence="4" id="KW-1185">Reference proteome</keyword>